<name>A0ACC2VMW9_9TREE</name>
<sequence length="182" mass="19686">MPIKYVRVADQILDKVQEDQHRIREQNRHSGGGGRGGGGGGGRGGMGGGRGGNGGGFNRGKSSMYSSNKRYLHLTLVITREQVDRIEGEVPEADEVDQGGEEHQVGTGAVAVDSTGHDRLYTGCISLPIDGIPSETSQKWRASDIAILEPTPFNRWSSRSYDGYSQRSYMIDSGGRTNIRFA</sequence>
<gene>
    <name evidence="1" type="ORF">QFC19_005472</name>
</gene>
<organism evidence="1 2">
    <name type="scientific">Naganishia cerealis</name>
    <dbReference type="NCBI Taxonomy" id="610337"/>
    <lineage>
        <taxon>Eukaryota</taxon>
        <taxon>Fungi</taxon>
        <taxon>Dikarya</taxon>
        <taxon>Basidiomycota</taxon>
        <taxon>Agaricomycotina</taxon>
        <taxon>Tremellomycetes</taxon>
        <taxon>Filobasidiales</taxon>
        <taxon>Filobasidiaceae</taxon>
        <taxon>Naganishia</taxon>
    </lineage>
</organism>
<evidence type="ECO:0000313" key="1">
    <source>
        <dbReference type="EMBL" id="KAJ9100733.1"/>
    </source>
</evidence>
<dbReference type="EMBL" id="JASBWR010000062">
    <property type="protein sequence ID" value="KAJ9100733.1"/>
    <property type="molecule type" value="Genomic_DNA"/>
</dbReference>
<keyword evidence="2" id="KW-1185">Reference proteome</keyword>
<proteinExistence type="predicted"/>
<comment type="caution">
    <text evidence="1">The sequence shown here is derived from an EMBL/GenBank/DDBJ whole genome shotgun (WGS) entry which is preliminary data.</text>
</comment>
<evidence type="ECO:0000313" key="2">
    <source>
        <dbReference type="Proteomes" id="UP001241377"/>
    </source>
</evidence>
<accession>A0ACC2VMW9</accession>
<dbReference type="Proteomes" id="UP001241377">
    <property type="component" value="Unassembled WGS sequence"/>
</dbReference>
<reference evidence="1" key="1">
    <citation type="submission" date="2023-04" db="EMBL/GenBank/DDBJ databases">
        <title>Draft Genome sequencing of Naganishia species isolated from polar environments using Oxford Nanopore Technology.</title>
        <authorList>
            <person name="Leo P."/>
            <person name="Venkateswaran K."/>
        </authorList>
    </citation>
    <scope>NUCLEOTIDE SEQUENCE</scope>
    <source>
        <strain evidence="1">MNA-CCFEE 5261</strain>
    </source>
</reference>
<protein>
    <submittedName>
        <fullName evidence="1">Uncharacterized protein</fullName>
    </submittedName>
</protein>